<gene>
    <name evidence="2" type="ORF">PG996_011824</name>
</gene>
<accession>A0ABR1UG35</accession>
<protein>
    <submittedName>
        <fullName evidence="2">Uncharacterized protein</fullName>
    </submittedName>
</protein>
<evidence type="ECO:0000313" key="3">
    <source>
        <dbReference type="Proteomes" id="UP001446871"/>
    </source>
</evidence>
<evidence type="ECO:0000256" key="1">
    <source>
        <dbReference type="SAM" id="MobiDB-lite"/>
    </source>
</evidence>
<sequence length="102" mass="11409">RKAELPQSNRAFSVPKCKKKQRGRDEAASSKYINGRSRRHQPIADVPGAGIVLPNGTHIYYIDVAPNTEGVMVSLLRFTSRFLLQRRLGCEPTQPPSYSTEP</sequence>
<reference evidence="2 3" key="1">
    <citation type="submission" date="2023-01" db="EMBL/GenBank/DDBJ databases">
        <title>Analysis of 21 Apiospora genomes using comparative genomics revels a genus with tremendous synthesis potential of carbohydrate active enzymes and secondary metabolites.</title>
        <authorList>
            <person name="Sorensen T."/>
        </authorList>
    </citation>
    <scope>NUCLEOTIDE SEQUENCE [LARGE SCALE GENOMIC DNA]</scope>
    <source>
        <strain evidence="2 3">CBS 83171</strain>
    </source>
</reference>
<comment type="caution">
    <text evidence="2">The sequence shown here is derived from an EMBL/GenBank/DDBJ whole genome shotgun (WGS) entry which is preliminary data.</text>
</comment>
<organism evidence="2 3">
    <name type="scientific">Apiospora saccharicola</name>
    <dbReference type="NCBI Taxonomy" id="335842"/>
    <lineage>
        <taxon>Eukaryota</taxon>
        <taxon>Fungi</taxon>
        <taxon>Dikarya</taxon>
        <taxon>Ascomycota</taxon>
        <taxon>Pezizomycotina</taxon>
        <taxon>Sordariomycetes</taxon>
        <taxon>Xylariomycetidae</taxon>
        <taxon>Amphisphaeriales</taxon>
        <taxon>Apiosporaceae</taxon>
        <taxon>Apiospora</taxon>
    </lineage>
</organism>
<evidence type="ECO:0000313" key="2">
    <source>
        <dbReference type="EMBL" id="KAK8057887.1"/>
    </source>
</evidence>
<dbReference type="EMBL" id="JAQQWM010000007">
    <property type="protein sequence ID" value="KAK8057887.1"/>
    <property type="molecule type" value="Genomic_DNA"/>
</dbReference>
<feature type="non-terminal residue" evidence="2">
    <location>
        <position position="1"/>
    </location>
</feature>
<feature type="compositionally biased region" description="Polar residues" evidence="1">
    <location>
        <begin position="1"/>
        <end position="11"/>
    </location>
</feature>
<feature type="region of interest" description="Disordered" evidence="1">
    <location>
        <begin position="1"/>
        <end position="41"/>
    </location>
</feature>
<keyword evidence="3" id="KW-1185">Reference proteome</keyword>
<name>A0ABR1UG35_9PEZI</name>
<dbReference type="Proteomes" id="UP001446871">
    <property type="component" value="Unassembled WGS sequence"/>
</dbReference>
<proteinExistence type="predicted"/>